<organism evidence="6 7">
    <name type="scientific">Caulobacter hibisci</name>
    <dbReference type="NCBI Taxonomy" id="2035993"/>
    <lineage>
        <taxon>Bacteria</taxon>
        <taxon>Pseudomonadati</taxon>
        <taxon>Pseudomonadota</taxon>
        <taxon>Alphaproteobacteria</taxon>
        <taxon>Caulobacterales</taxon>
        <taxon>Caulobacteraceae</taxon>
        <taxon>Caulobacter</taxon>
    </lineage>
</organism>
<dbReference type="Proteomes" id="UP000639859">
    <property type="component" value="Unassembled WGS sequence"/>
</dbReference>
<keyword evidence="3" id="KW-0238">DNA-binding</keyword>
<comment type="caution">
    <text evidence="6">The sequence shown here is derived from an EMBL/GenBank/DDBJ whole genome shotgun (WGS) entry which is preliminary data.</text>
</comment>
<evidence type="ECO:0000313" key="7">
    <source>
        <dbReference type="Proteomes" id="UP000639859"/>
    </source>
</evidence>
<evidence type="ECO:0000259" key="5">
    <source>
        <dbReference type="PROSITE" id="PS50931"/>
    </source>
</evidence>
<keyword evidence="2" id="KW-0805">Transcription regulation</keyword>
<proteinExistence type="inferred from homology"/>
<evidence type="ECO:0000256" key="3">
    <source>
        <dbReference type="ARBA" id="ARBA00023125"/>
    </source>
</evidence>
<dbReference type="Gene3D" id="1.10.10.10">
    <property type="entry name" value="Winged helix-like DNA-binding domain superfamily/Winged helix DNA-binding domain"/>
    <property type="match status" value="1"/>
</dbReference>
<protein>
    <submittedName>
        <fullName evidence="6">Hydrogen peroxide-inducible genes activator</fullName>
    </submittedName>
</protein>
<feature type="domain" description="HTH lysR-type" evidence="5">
    <location>
        <begin position="4"/>
        <end position="61"/>
    </location>
</feature>
<dbReference type="RefSeq" id="WP_232793261.1">
    <property type="nucleotide sequence ID" value="NZ_JADWOX010000014.1"/>
</dbReference>
<sequence>MILPTLRQLQYLVSLHEHMHFSRAADACHVTQSTLSAGLKELEAILGARLVERTRRVTLFTPLGVRAAARAKDMLRQARDLTDLARVAAVPLSGTLRLSVIPTIAPFLLPRLLPALKAACPDLQVVLHEEMSHWACEGLARGARDCLVLALPFPCDGLDHVALFDDDILVALHADDPLAAQPTIAPADLPADRLLLLDDGHCLRDHALGACERRDLERGPGRGAGVHTLVQLVGAGMGLSLIPAMAVEAGVIAGAPIVTRSLDTPKAHRTVALAWRRNTPRAEEFALLAQHIRQGLAMPQDGPTFADEIEIA</sequence>
<dbReference type="PANTHER" id="PTHR30346:SF10">
    <property type="entry name" value="TRANSCRIPTIONAL REGULATOR OF OXIDATIVE STRESS OXYR"/>
    <property type="match status" value="1"/>
</dbReference>
<name>A0ABS0T410_9CAUL</name>
<dbReference type="SUPFAM" id="SSF46785">
    <property type="entry name" value="Winged helix' DNA-binding domain"/>
    <property type="match status" value="1"/>
</dbReference>
<gene>
    <name evidence="6" type="ORF">I4Q42_18360</name>
</gene>
<dbReference type="PROSITE" id="PS50931">
    <property type="entry name" value="HTH_LYSR"/>
    <property type="match status" value="1"/>
</dbReference>
<evidence type="ECO:0000256" key="2">
    <source>
        <dbReference type="ARBA" id="ARBA00023015"/>
    </source>
</evidence>
<dbReference type="PRINTS" id="PR00039">
    <property type="entry name" value="HTHLYSR"/>
</dbReference>
<dbReference type="Gene3D" id="3.40.190.10">
    <property type="entry name" value="Periplasmic binding protein-like II"/>
    <property type="match status" value="2"/>
</dbReference>
<dbReference type="SUPFAM" id="SSF53850">
    <property type="entry name" value="Periplasmic binding protein-like II"/>
    <property type="match status" value="1"/>
</dbReference>
<accession>A0ABS0T410</accession>
<evidence type="ECO:0000256" key="1">
    <source>
        <dbReference type="ARBA" id="ARBA00009437"/>
    </source>
</evidence>
<keyword evidence="4" id="KW-0804">Transcription</keyword>
<dbReference type="InterPro" id="IPR036390">
    <property type="entry name" value="WH_DNA-bd_sf"/>
</dbReference>
<dbReference type="InterPro" id="IPR005119">
    <property type="entry name" value="LysR_subst-bd"/>
</dbReference>
<dbReference type="InterPro" id="IPR000847">
    <property type="entry name" value="LysR_HTH_N"/>
</dbReference>
<evidence type="ECO:0000313" key="6">
    <source>
        <dbReference type="EMBL" id="MBI1685633.1"/>
    </source>
</evidence>
<dbReference type="InterPro" id="IPR036388">
    <property type="entry name" value="WH-like_DNA-bd_sf"/>
</dbReference>
<dbReference type="Pfam" id="PF03466">
    <property type="entry name" value="LysR_substrate"/>
    <property type="match status" value="1"/>
</dbReference>
<keyword evidence="7" id="KW-1185">Reference proteome</keyword>
<dbReference type="CDD" id="cd08411">
    <property type="entry name" value="PBP2_OxyR"/>
    <property type="match status" value="1"/>
</dbReference>
<comment type="similarity">
    <text evidence="1">Belongs to the LysR transcriptional regulatory family.</text>
</comment>
<dbReference type="PANTHER" id="PTHR30346">
    <property type="entry name" value="TRANSCRIPTIONAL DUAL REGULATOR HCAR-RELATED"/>
    <property type="match status" value="1"/>
</dbReference>
<evidence type="ECO:0000256" key="4">
    <source>
        <dbReference type="ARBA" id="ARBA00023163"/>
    </source>
</evidence>
<dbReference type="EMBL" id="JADWOX010000014">
    <property type="protein sequence ID" value="MBI1685633.1"/>
    <property type="molecule type" value="Genomic_DNA"/>
</dbReference>
<reference evidence="6 7" key="1">
    <citation type="submission" date="2020-11" db="EMBL/GenBank/DDBJ databases">
        <title>genome sequence of strain KACC 18849.</title>
        <authorList>
            <person name="Gao J."/>
            <person name="Zhang X."/>
        </authorList>
    </citation>
    <scope>NUCLEOTIDE SEQUENCE [LARGE SCALE GENOMIC DNA]</scope>
    <source>
        <strain evidence="6 7">KACC 18849</strain>
    </source>
</reference>
<dbReference type="Pfam" id="PF00126">
    <property type="entry name" value="HTH_1"/>
    <property type="match status" value="1"/>
</dbReference>